<dbReference type="EMBL" id="BSYR01000011">
    <property type="protein sequence ID" value="GMI74509.1"/>
    <property type="molecule type" value="Genomic_DNA"/>
</dbReference>
<evidence type="ECO:0000256" key="1">
    <source>
        <dbReference type="SAM" id="MobiDB-lite"/>
    </source>
</evidence>
<gene>
    <name evidence="2" type="ORF">HRI_001120200</name>
</gene>
<sequence length="374" mass="41476">MDRRKHIDRKPRSAVHNRLLSGPEMVVKSGDVVEKADTSNTGEAVKYRIDLNLSTMVRNKSAYPELHEGDSRTTHQFFITKKAGVHLTGGGQVFKDAMVRRDPKRNMFGEFLSLSPGFGFHGQQGQDNFADTRPSTVCLKNESSAETDAMELDRLQTVHLSSMCRSEQNNKRVHGSSLSKTEANTDLPDMNEELPAFSSVANSTNDGGISTLKTLSLDVEHLVCQAKQPSVSAVAACRDVLRPEPSHRCVKRLKWSISKPMVDGSHVRPELALDQTTMLLKNGDSSSGDSTRKNRELSVSKSWIHRWCRQRSTSSNTKPGALVLCEQETSKATFDELEKKQFPSIAAMALMGKAMNGFHPCETRRKGSSIVWSN</sequence>
<name>A0A9W7LRM0_HIBTR</name>
<evidence type="ECO:0000313" key="3">
    <source>
        <dbReference type="Proteomes" id="UP001165190"/>
    </source>
</evidence>
<dbReference type="AlphaFoldDB" id="A0A9W7LRM0"/>
<dbReference type="OrthoDB" id="649277at2759"/>
<dbReference type="GO" id="GO:0010099">
    <property type="term" value="P:regulation of photomorphogenesis"/>
    <property type="evidence" value="ECO:0007669"/>
    <property type="project" value="InterPro"/>
</dbReference>
<evidence type="ECO:0000313" key="2">
    <source>
        <dbReference type="EMBL" id="GMI74509.1"/>
    </source>
</evidence>
<organism evidence="2 3">
    <name type="scientific">Hibiscus trionum</name>
    <name type="common">Flower of an hour</name>
    <dbReference type="NCBI Taxonomy" id="183268"/>
    <lineage>
        <taxon>Eukaryota</taxon>
        <taxon>Viridiplantae</taxon>
        <taxon>Streptophyta</taxon>
        <taxon>Embryophyta</taxon>
        <taxon>Tracheophyta</taxon>
        <taxon>Spermatophyta</taxon>
        <taxon>Magnoliopsida</taxon>
        <taxon>eudicotyledons</taxon>
        <taxon>Gunneridae</taxon>
        <taxon>Pentapetalae</taxon>
        <taxon>rosids</taxon>
        <taxon>malvids</taxon>
        <taxon>Malvales</taxon>
        <taxon>Malvaceae</taxon>
        <taxon>Malvoideae</taxon>
        <taxon>Hibiscus</taxon>
    </lineage>
</organism>
<accession>A0A9W7LRM0</accession>
<evidence type="ECO:0008006" key="4">
    <source>
        <dbReference type="Google" id="ProtNLM"/>
    </source>
</evidence>
<feature type="region of interest" description="Disordered" evidence="1">
    <location>
        <begin position="166"/>
        <end position="187"/>
    </location>
</feature>
<proteinExistence type="predicted"/>
<reference evidence="2" key="1">
    <citation type="submission" date="2023-05" db="EMBL/GenBank/DDBJ databases">
        <title>Genome and transcriptome analyses reveal genes involved in the formation of fine ridges on petal epidermal cells in Hibiscus trionum.</title>
        <authorList>
            <person name="Koshimizu S."/>
            <person name="Masuda S."/>
            <person name="Ishii T."/>
            <person name="Shirasu K."/>
            <person name="Hoshino A."/>
            <person name="Arita M."/>
        </authorList>
    </citation>
    <scope>NUCLEOTIDE SEQUENCE</scope>
    <source>
        <strain evidence="2">Hamamatsu line</strain>
    </source>
</reference>
<comment type="caution">
    <text evidence="2">The sequence shown here is derived from an EMBL/GenBank/DDBJ whole genome shotgun (WGS) entry which is preliminary data.</text>
</comment>
<dbReference type="PANTHER" id="PTHR36062:SF1">
    <property type="entry name" value="OS01G0687300 PROTEIN"/>
    <property type="match status" value="1"/>
</dbReference>
<dbReference type="PANTHER" id="PTHR36062">
    <property type="entry name" value="OS01G0687300 PROTEIN"/>
    <property type="match status" value="1"/>
</dbReference>
<protein>
    <recommendedName>
        <fullName evidence="4">F-box family protein</fullName>
    </recommendedName>
</protein>
<dbReference type="InterPro" id="IPR037476">
    <property type="entry name" value="PCH1"/>
</dbReference>
<keyword evidence="3" id="KW-1185">Reference proteome</keyword>
<dbReference type="Proteomes" id="UP001165190">
    <property type="component" value="Unassembled WGS sequence"/>
</dbReference>